<name>A0A271J0P8_9BACT</name>
<keyword evidence="1" id="KW-0732">Signal</keyword>
<feature type="chain" id="PRO_5013170946" description="Tetratricopeptide repeat protein" evidence="1">
    <location>
        <begin position="19"/>
        <end position="544"/>
    </location>
</feature>
<evidence type="ECO:0000313" key="3">
    <source>
        <dbReference type="Proteomes" id="UP000216339"/>
    </source>
</evidence>
<dbReference type="Proteomes" id="UP000216339">
    <property type="component" value="Unassembled WGS sequence"/>
</dbReference>
<sequence length="544" mass="58828">MRAPVLLLVPLVAIAASAQGGDPLAPRLDGLGDHTRPADTDDADAQRFFDQGLVLAYAFNHAEAARAFREAQRLDPACAMCAWGEALVLGPHVNAPMTPADVPVAWAALGRARERAASAPAADRALVEALAARYVAEPVEDRSALDRAYADAMREVARRYPDDADVQGLFAEALMDTMPWDYWYGDGSPKPETEEVLAALERAMAVDPAHPLALHLWIHAVEKQRPELGVDAADRLGPLVPNAGHLVHMPSHIYLRVGRYHDAVVSNELATEADDNYLAQCHAQGLYPIGYVPHNHDMLWMAASMAGMRAATLEAAGHLSHMADPALFHAPGGLGGQVQHITAIPLLARVRFGGWDEILAAQAPPSELDYPTGLWHFARGVALARTDRVDEAEAEWAALRPIAADMALDTLTIFGFNTPHSVLGIAERYLAGELAAARGDTEAAVVALEEAVGLEEQQMYTEPPNWPLQARLALGAVLLDAGRAEEAERVYRDDLVSWPRNGWALTGLMGSLRQQGRDAEADVLRPEFEAAWAHADILITASRF</sequence>
<dbReference type="SUPFAM" id="SSF48452">
    <property type="entry name" value="TPR-like"/>
    <property type="match status" value="2"/>
</dbReference>
<comment type="caution">
    <text evidence="2">The sequence shown here is derived from an EMBL/GenBank/DDBJ whole genome shotgun (WGS) entry which is preliminary data.</text>
</comment>
<organism evidence="2 3">
    <name type="scientific">Rubrivirga marina</name>
    <dbReference type="NCBI Taxonomy" id="1196024"/>
    <lineage>
        <taxon>Bacteria</taxon>
        <taxon>Pseudomonadati</taxon>
        <taxon>Rhodothermota</taxon>
        <taxon>Rhodothermia</taxon>
        <taxon>Rhodothermales</taxon>
        <taxon>Rubricoccaceae</taxon>
        <taxon>Rubrivirga</taxon>
    </lineage>
</organism>
<evidence type="ECO:0008006" key="4">
    <source>
        <dbReference type="Google" id="ProtNLM"/>
    </source>
</evidence>
<evidence type="ECO:0000313" key="2">
    <source>
        <dbReference type="EMBL" id="PAP77091.1"/>
    </source>
</evidence>
<dbReference type="PANTHER" id="PTHR45588">
    <property type="entry name" value="TPR DOMAIN-CONTAINING PROTEIN"/>
    <property type="match status" value="1"/>
</dbReference>
<dbReference type="Gene3D" id="1.25.40.10">
    <property type="entry name" value="Tetratricopeptide repeat domain"/>
    <property type="match status" value="2"/>
</dbReference>
<gene>
    <name evidence="2" type="ORF">BSZ37_11965</name>
</gene>
<dbReference type="InterPro" id="IPR019734">
    <property type="entry name" value="TPR_rpt"/>
</dbReference>
<dbReference type="OrthoDB" id="9778494at2"/>
<dbReference type="PANTHER" id="PTHR45588:SF1">
    <property type="entry name" value="WW DOMAIN-CONTAINING PROTEIN"/>
    <property type="match status" value="1"/>
</dbReference>
<reference evidence="2 3" key="1">
    <citation type="submission" date="2016-11" db="EMBL/GenBank/DDBJ databases">
        <title>Study of marine rhodopsin-containing bacteria.</title>
        <authorList>
            <person name="Yoshizawa S."/>
            <person name="Kumagai Y."/>
            <person name="Kogure K."/>
        </authorList>
    </citation>
    <scope>NUCLEOTIDE SEQUENCE [LARGE SCALE GENOMIC DNA]</scope>
    <source>
        <strain evidence="2 3">SAORIC-28</strain>
    </source>
</reference>
<protein>
    <recommendedName>
        <fullName evidence="4">Tetratricopeptide repeat protein</fullName>
    </recommendedName>
</protein>
<dbReference type="SMART" id="SM00028">
    <property type="entry name" value="TPR"/>
    <property type="match status" value="3"/>
</dbReference>
<proteinExistence type="predicted"/>
<dbReference type="AlphaFoldDB" id="A0A271J0P8"/>
<accession>A0A271J0P8</accession>
<feature type="signal peptide" evidence="1">
    <location>
        <begin position="1"/>
        <end position="18"/>
    </location>
</feature>
<dbReference type="RefSeq" id="WP_143537642.1">
    <property type="nucleotide sequence ID" value="NZ_MQWD01000001.1"/>
</dbReference>
<evidence type="ECO:0000256" key="1">
    <source>
        <dbReference type="SAM" id="SignalP"/>
    </source>
</evidence>
<keyword evidence="3" id="KW-1185">Reference proteome</keyword>
<dbReference type="EMBL" id="MQWD01000001">
    <property type="protein sequence ID" value="PAP77091.1"/>
    <property type="molecule type" value="Genomic_DNA"/>
</dbReference>
<dbReference type="InterPro" id="IPR011990">
    <property type="entry name" value="TPR-like_helical_dom_sf"/>
</dbReference>